<protein>
    <submittedName>
        <fullName evidence="1">Uncharacterized protein</fullName>
    </submittedName>
</protein>
<name>A0ABR3LR61_9TELE</name>
<dbReference type="Proteomes" id="UP001558613">
    <property type="component" value="Unassembled WGS sequence"/>
</dbReference>
<accession>A0ABR3LR61</accession>
<comment type="caution">
    <text evidence="1">The sequence shown here is derived from an EMBL/GenBank/DDBJ whole genome shotgun (WGS) entry which is preliminary data.</text>
</comment>
<evidence type="ECO:0000313" key="2">
    <source>
        <dbReference type="Proteomes" id="UP001558613"/>
    </source>
</evidence>
<gene>
    <name evidence="1" type="ORF">QQF64_013444</name>
</gene>
<proteinExistence type="predicted"/>
<sequence>MQMLNRAKGEESARLLSPDGVTRNGAVLRNERRMNVLSAVLMVLGTQISETGTQLWASQRLTDQSIQHVKQRALTGSCIIS</sequence>
<dbReference type="EMBL" id="JAYMGO010000019">
    <property type="protein sequence ID" value="KAL1255383.1"/>
    <property type="molecule type" value="Genomic_DNA"/>
</dbReference>
<organism evidence="1 2">
    <name type="scientific">Cirrhinus molitorella</name>
    <name type="common">mud carp</name>
    <dbReference type="NCBI Taxonomy" id="172907"/>
    <lineage>
        <taxon>Eukaryota</taxon>
        <taxon>Metazoa</taxon>
        <taxon>Chordata</taxon>
        <taxon>Craniata</taxon>
        <taxon>Vertebrata</taxon>
        <taxon>Euteleostomi</taxon>
        <taxon>Actinopterygii</taxon>
        <taxon>Neopterygii</taxon>
        <taxon>Teleostei</taxon>
        <taxon>Ostariophysi</taxon>
        <taxon>Cypriniformes</taxon>
        <taxon>Cyprinidae</taxon>
        <taxon>Labeoninae</taxon>
        <taxon>Labeonini</taxon>
        <taxon>Cirrhinus</taxon>
    </lineage>
</organism>
<reference evidence="1 2" key="1">
    <citation type="submission" date="2023-09" db="EMBL/GenBank/DDBJ databases">
        <authorList>
            <person name="Wang M."/>
        </authorList>
    </citation>
    <scope>NUCLEOTIDE SEQUENCE [LARGE SCALE GENOMIC DNA]</scope>
    <source>
        <strain evidence="1">GT-2023</strain>
        <tissue evidence="1">Liver</tissue>
    </source>
</reference>
<keyword evidence="2" id="KW-1185">Reference proteome</keyword>
<evidence type="ECO:0000313" key="1">
    <source>
        <dbReference type="EMBL" id="KAL1255383.1"/>
    </source>
</evidence>